<dbReference type="Proteomes" id="UP000276133">
    <property type="component" value="Unassembled WGS sequence"/>
</dbReference>
<sequence length="71" mass="8231">MFLFLQLKPLGEQTAERFYLYERILDSVCIFAKITQICLQKELHRILILFAIVLNLKALLSSKVCASEKVD</sequence>
<gene>
    <name evidence="1" type="ORF">BpHYR1_044336</name>
</gene>
<comment type="caution">
    <text evidence="1">The sequence shown here is derived from an EMBL/GenBank/DDBJ whole genome shotgun (WGS) entry which is preliminary data.</text>
</comment>
<evidence type="ECO:0000313" key="1">
    <source>
        <dbReference type="EMBL" id="RNA26566.1"/>
    </source>
</evidence>
<protein>
    <submittedName>
        <fullName evidence="1">Uncharacterized protein</fullName>
    </submittedName>
</protein>
<dbReference type="AlphaFoldDB" id="A0A3M7RSL8"/>
<name>A0A3M7RSL8_BRAPC</name>
<keyword evidence="2" id="KW-1185">Reference proteome</keyword>
<reference evidence="1 2" key="1">
    <citation type="journal article" date="2018" name="Sci. Rep.">
        <title>Genomic signatures of local adaptation to the degree of environmental predictability in rotifers.</title>
        <authorList>
            <person name="Franch-Gras L."/>
            <person name="Hahn C."/>
            <person name="Garcia-Roger E.M."/>
            <person name="Carmona M.J."/>
            <person name="Serra M."/>
            <person name="Gomez A."/>
        </authorList>
    </citation>
    <scope>NUCLEOTIDE SEQUENCE [LARGE SCALE GENOMIC DNA]</scope>
    <source>
        <strain evidence="1">HYR1</strain>
    </source>
</reference>
<accession>A0A3M7RSL8</accession>
<proteinExistence type="predicted"/>
<organism evidence="1 2">
    <name type="scientific">Brachionus plicatilis</name>
    <name type="common">Marine rotifer</name>
    <name type="synonym">Brachionus muelleri</name>
    <dbReference type="NCBI Taxonomy" id="10195"/>
    <lineage>
        <taxon>Eukaryota</taxon>
        <taxon>Metazoa</taxon>
        <taxon>Spiralia</taxon>
        <taxon>Gnathifera</taxon>
        <taxon>Rotifera</taxon>
        <taxon>Eurotatoria</taxon>
        <taxon>Monogononta</taxon>
        <taxon>Pseudotrocha</taxon>
        <taxon>Ploima</taxon>
        <taxon>Brachionidae</taxon>
        <taxon>Brachionus</taxon>
    </lineage>
</organism>
<dbReference type="EMBL" id="REGN01002713">
    <property type="protein sequence ID" value="RNA26566.1"/>
    <property type="molecule type" value="Genomic_DNA"/>
</dbReference>
<evidence type="ECO:0000313" key="2">
    <source>
        <dbReference type="Proteomes" id="UP000276133"/>
    </source>
</evidence>